<feature type="compositionally biased region" description="Polar residues" evidence="1">
    <location>
        <begin position="14"/>
        <end position="27"/>
    </location>
</feature>
<reference evidence="2 3" key="1">
    <citation type="submission" date="2020-01" db="EMBL/GenBank/DDBJ databases">
        <authorList>
            <person name="Gupta K D."/>
        </authorList>
    </citation>
    <scope>NUCLEOTIDE SEQUENCE [LARGE SCALE GENOMIC DNA]</scope>
</reference>
<feature type="region of interest" description="Disordered" evidence="1">
    <location>
        <begin position="87"/>
        <end position="193"/>
    </location>
</feature>
<evidence type="ECO:0000313" key="2">
    <source>
        <dbReference type="EMBL" id="CAA7264001.1"/>
    </source>
</evidence>
<keyword evidence="3" id="KW-1185">Reference proteome</keyword>
<feature type="compositionally biased region" description="Basic and acidic residues" evidence="1">
    <location>
        <begin position="54"/>
        <end position="67"/>
    </location>
</feature>
<feature type="compositionally biased region" description="Basic and acidic residues" evidence="1">
    <location>
        <begin position="1"/>
        <end position="13"/>
    </location>
</feature>
<evidence type="ECO:0000313" key="3">
    <source>
        <dbReference type="Proteomes" id="UP000467700"/>
    </source>
</evidence>
<feature type="compositionally biased region" description="Basic and acidic residues" evidence="1">
    <location>
        <begin position="360"/>
        <end position="370"/>
    </location>
</feature>
<dbReference type="EMBL" id="CACVBS010000042">
    <property type="protein sequence ID" value="CAA7264001.1"/>
    <property type="molecule type" value="Genomic_DNA"/>
</dbReference>
<organism evidence="2 3">
    <name type="scientific">Cyclocybe aegerita</name>
    <name type="common">Black poplar mushroom</name>
    <name type="synonym">Agrocybe aegerita</name>
    <dbReference type="NCBI Taxonomy" id="1973307"/>
    <lineage>
        <taxon>Eukaryota</taxon>
        <taxon>Fungi</taxon>
        <taxon>Dikarya</taxon>
        <taxon>Basidiomycota</taxon>
        <taxon>Agaricomycotina</taxon>
        <taxon>Agaricomycetes</taxon>
        <taxon>Agaricomycetidae</taxon>
        <taxon>Agaricales</taxon>
        <taxon>Agaricineae</taxon>
        <taxon>Bolbitiaceae</taxon>
        <taxon>Cyclocybe</taxon>
    </lineage>
</organism>
<name>A0A8S0VZR3_CYCAE</name>
<protein>
    <submittedName>
        <fullName evidence="2">Uncharacterized protein</fullName>
    </submittedName>
</protein>
<dbReference type="AlphaFoldDB" id="A0A8S0VZR3"/>
<dbReference type="OrthoDB" id="2965800at2759"/>
<dbReference type="Proteomes" id="UP000467700">
    <property type="component" value="Unassembled WGS sequence"/>
</dbReference>
<accession>A0A8S0VZR3</accession>
<proteinExistence type="predicted"/>
<feature type="region of interest" description="Disordered" evidence="1">
    <location>
        <begin position="346"/>
        <end position="370"/>
    </location>
</feature>
<dbReference type="CDD" id="cd21075">
    <property type="entry name" value="DBD_XPA-like"/>
    <property type="match status" value="1"/>
</dbReference>
<feature type="region of interest" description="Disordered" evidence="1">
    <location>
        <begin position="1"/>
        <end position="71"/>
    </location>
</feature>
<comment type="caution">
    <text evidence="2">The sequence shown here is derived from an EMBL/GenBank/DDBJ whole genome shotgun (WGS) entry which is preliminary data.</text>
</comment>
<gene>
    <name evidence="2" type="ORF">AAE3_LOCUS6166</name>
</gene>
<evidence type="ECO:0000256" key="1">
    <source>
        <dbReference type="SAM" id="MobiDB-lite"/>
    </source>
</evidence>
<feature type="compositionally biased region" description="Polar residues" evidence="1">
    <location>
        <begin position="113"/>
        <end position="124"/>
    </location>
</feature>
<sequence length="370" mass="40291">MTIRNDTEQKYDSENNIDNDSSGTLSTPHLAIGGANMIGSATQPSSGAPAPSRKTKDDTPRRMRKDSATGLAAGLKQATLSRFMAVLPGGTQGGGTQVPPPPALTLPASTGPGATQNTALSPPTETGGDVEMAGPDPPQMQATQLVVDTVNLPPSMPSSSTKPRRGKKRKQGEGEGVVTAPSPVKKAKPERSLSPEFVRDPDVLRQMPSRIPRTPEGSKQDPILITKSNVKKLYRLKDKQIDTIPVFRVVETKDDDGRPLKVYLYREDLVEFEAWRAYGGYTRFVRHLRKLKCTYDKKYPEATRPATYEFPVSVHYKGVLEDEEKKEENLLCDEVQAAIEAVQNGVAEREAASSSQPATPKKDKGKGREK</sequence>